<dbReference type="Gene3D" id="3.40.190.10">
    <property type="entry name" value="Periplasmic binding protein-like II"/>
    <property type="match status" value="2"/>
</dbReference>
<keyword evidence="10 12" id="KW-0564">Palmitate</keyword>
<evidence type="ECO:0000256" key="1">
    <source>
        <dbReference type="ARBA" id="ARBA00002841"/>
    </source>
</evidence>
<evidence type="ECO:0000256" key="9">
    <source>
        <dbReference type="ARBA" id="ARBA00023136"/>
    </source>
</evidence>
<dbReference type="PROSITE" id="PS51257">
    <property type="entry name" value="PROKAR_LIPOPROTEIN"/>
    <property type="match status" value="1"/>
</dbReference>
<evidence type="ECO:0000259" key="13">
    <source>
        <dbReference type="Pfam" id="PF12849"/>
    </source>
</evidence>
<dbReference type="Pfam" id="PF12849">
    <property type="entry name" value="PBP_like_2"/>
    <property type="match status" value="1"/>
</dbReference>
<dbReference type="PANTHER" id="PTHR30570">
    <property type="entry name" value="PERIPLASMIC PHOSPHATE BINDING COMPONENT OF PHOSPHATE ABC TRANSPORTER"/>
    <property type="match status" value="1"/>
</dbReference>
<comment type="caution">
    <text evidence="14">The sequence shown here is derived from an EMBL/GenBank/DDBJ whole genome shotgun (WGS) entry which is preliminary data.</text>
</comment>
<feature type="signal peptide" evidence="12">
    <location>
        <begin position="1"/>
        <end position="19"/>
    </location>
</feature>
<evidence type="ECO:0000256" key="8">
    <source>
        <dbReference type="ARBA" id="ARBA00022729"/>
    </source>
</evidence>
<evidence type="ECO:0000313" key="14">
    <source>
        <dbReference type="EMBL" id="MQW38949.1"/>
    </source>
</evidence>
<accession>A0A7X2CZT6</accession>
<evidence type="ECO:0000256" key="12">
    <source>
        <dbReference type="RuleBase" id="RU367119"/>
    </source>
</evidence>
<gene>
    <name evidence="14" type="primary">pstS</name>
    <name evidence="14" type="ORF">GHI93_03150</name>
</gene>
<feature type="chain" id="PRO_5039753789" description="Phosphate-binding protein" evidence="12">
    <location>
        <begin position="20"/>
        <end position="295"/>
    </location>
</feature>
<dbReference type="SUPFAM" id="SSF53850">
    <property type="entry name" value="Periplasmic binding protein-like II"/>
    <property type="match status" value="1"/>
</dbReference>
<dbReference type="GO" id="GO:0006817">
    <property type="term" value="P:phosphate ion transport"/>
    <property type="evidence" value="ECO:0007669"/>
    <property type="project" value="UniProtKB-UniRule"/>
</dbReference>
<dbReference type="AlphaFoldDB" id="A0A7X2CZT6"/>
<keyword evidence="9" id="KW-0472">Membrane</keyword>
<dbReference type="InterPro" id="IPR024370">
    <property type="entry name" value="PBP_domain"/>
</dbReference>
<dbReference type="Proteomes" id="UP000439550">
    <property type="component" value="Unassembled WGS sequence"/>
</dbReference>
<keyword evidence="8 12" id="KW-0732">Signal</keyword>
<evidence type="ECO:0000256" key="4">
    <source>
        <dbReference type="ARBA" id="ARBA00011529"/>
    </source>
</evidence>
<evidence type="ECO:0000256" key="5">
    <source>
        <dbReference type="ARBA" id="ARBA00022448"/>
    </source>
</evidence>
<dbReference type="GO" id="GO:0005886">
    <property type="term" value="C:plasma membrane"/>
    <property type="evidence" value="ECO:0007669"/>
    <property type="project" value="UniProtKB-SubCell"/>
</dbReference>
<dbReference type="GO" id="GO:0042301">
    <property type="term" value="F:phosphate ion binding"/>
    <property type="evidence" value="ECO:0007669"/>
    <property type="project" value="UniProtKB-UniRule"/>
</dbReference>
<comment type="function">
    <text evidence="1">Part of the ABC transporter complex PstSACB involved in phosphate import.</text>
</comment>
<dbReference type="InterPro" id="IPR011862">
    <property type="entry name" value="Phos-bd"/>
</dbReference>
<dbReference type="OrthoDB" id="9790048at2"/>
<evidence type="ECO:0000313" key="15">
    <source>
        <dbReference type="Proteomes" id="UP000439550"/>
    </source>
</evidence>
<dbReference type="NCBIfam" id="TIGR02136">
    <property type="entry name" value="ptsS_2"/>
    <property type="match status" value="1"/>
</dbReference>
<dbReference type="RefSeq" id="WP_153495537.1">
    <property type="nucleotide sequence ID" value="NZ_CAXYUY010000017.1"/>
</dbReference>
<comment type="similarity">
    <text evidence="3 12">Belongs to the PstS family.</text>
</comment>
<evidence type="ECO:0000256" key="6">
    <source>
        <dbReference type="ARBA" id="ARBA00022475"/>
    </source>
</evidence>
<proteinExistence type="inferred from homology"/>
<evidence type="ECO:0000256" key="2">
    <source>
        <dbReference type="ARBA" id="ARBA00004193"/>
    </source>
</evidence>
<evidence type="ECO:0000256" key="11">
    <source>
        <dbReference type="ARBA" id="ARBA00023288"/>
    </source>
</evidence>
<sequence length="295" mass="30778">MKKQILAGIIAGAALISLAACGSKSSTSTSDSSKALSGKIISGGSTALQPLVQQASTEFMAKNPSVQITVQGGGSGVGLTQTVAGSFQIGNSDIFAEEKSGIDASALTDNKVAVVGFAPIVNTKTKTDNLTQQQLIDIFTGKVTNWNQVGGSDQKITVIGRTAGSGTRVNFDNFALGKAAEVNGPTQDASGSVVQMVGQTPGAISYVAFSYLSTNPDVKALSIDGVKPTDENVQTNDWKVWSYEHMYVNTKKVTAAEKAFIKYVSNDSSDLKKLGYIAVSDMKVDRDSSGNVTKK</sequence>
<organism evidence="14 15">
    <name type="scientific">Lactococcus hircilactis</name>
    <dbReference type="NCBI Taxonomy" id="1494462"/>
    <lineage>
        <taxon>Bacteria</taxon>
        <taxon>Bacillati</taxon>
        <taxon>Bacillota</taxon>
        <taxon>Bacilli</taxon>
        <taxon>Lactobacillales</taxon>
        <taxon>Streptococcaceae</taxon>
        <taxon>Lactococcus</taxon>
    </lineage>
</organism>
<evidence type="ECO:0000256" key="7">
    <source>
        <dbReference type="ARBA" id="ARBA00022592"/>
    </source>
</evidence>
<protein>
    <recommendedName>
        <fullName evidence="12">Phosphate-binding protein</fullName>
    </recommendedName>
</protein>
<comment type="subunit">
    <text evidence="4 12">The complex is composed of two ATP-binding proteins (PstB), two transmembrane proteins (PstC and PstA) and a solute-binding protein (PstS).</text>
</comment>
<evidence type="ECO:0000256" key="3">
    <source>
        <dbReference type="ARBA" id="ARBA00008725"/>
    </source>
</evidence>
<dbReference type="InterPro" id="IPR050811">
    <property type="entry name" value="Phosphate_ABC_transporter"/>
</dbReference>
<keyword evidence="6 12" id="KW-1003">Cell membrane</keyword>
<keyword evidence="15" id="KW-1185">Reference proteome</keyword>
<dbReference type="CDD" id="cd13653">
    <property type="entry name" value="PBP2_phosphate_like_1"/>
    <property type="match status" value="1"/>
</dbReference>
<feature type="domain" description="PBP" evidence="13">
    <location>
        <begin position="31"/>
        <end position="265"/>
    </location>
</feature>
<dbReference type="PANTHER" id="PTHR30570:SF4">
    <property type="entry name" value="PHOSPHATE-BINDING PROTEIN PSTS 1"/>
    <property type="match status" value="1"/>
</dbReference>
<keyword evidence="5 12" id="KW-0813">Transport</keyword>
<comment type="function">
    <text evidence="12">Involved in the system for phosphate transport across the cytoplasmic membrane.</text>
</comment>
<dbReference type="EMBL" id="WITJ01000004">
    <property type="protein sequence ID" value="MQW38949.1"/>
    <property type="molecule type" value="Genomic_DNA"/>
</dbReference>
<comment type="subcellular location">
    <subcellularLocation>
        <location evidence="2 12">Cell membrane</location>
        <topology evidence="2 12">Lipid-anchor</topology>
    </subcellularLocation>
</comment>
<keyword evidence="11 12" id="KW-0449">Lipoprotein</keyword>
<reference evidence="14 15" key="1">
    <citation type="submission" date="2019-10" db="EMBL/GenBank/DDBJ databases">
        <authorList>
            <person name="Dong K."/>
        </authorList>
    </citation>
    <scope>NUCLEOTIDE SEQUENCE [LARGE SCALE GENOMIC DNA]</scope>
    <source>
        <strain evidence="14 15">DSM 28960</strain>
    </source>
</reference>
<keyword evidence="7 12" id="KW-0592">Phosphate transport</keyword>
<evidence type="ECO:0000256" key="10">
    <source>
        <dbReference type="ARBA" id="ARBA00023139"/>
    </source>
</evidence>
<name>A0A7X2CZT6_9LACT</name>